<proteinExistence type="predicted"/>
<dbReference type="Proteomes" id="UP000034471">
    <property type="component" value="Unassembled WGS sequence"/>
</dbReference>
<evidence type="ECO:0000313" key="1">
    <source>
        <dbReference type="EMBL" id="KKQ37685.1"/>
    </source>
</evidence>
<sequence>MNYYEGQSPKQGGLQLHPFANGEAIDQAPQIAKAVNLAYVIGAQEQRAHNPEEVNRAIAPGNLVIAAEIAEPDQIGDVLDGEFRGDALTGVAILASMLPLGEKPWHRYTNCKHLGPRVAQATNALPLAVVWKPSAEYAQDHIRTAGAVFSPNADADFLRQYGHTTITDSRGQTFSTFFGIRQDPLFANLGDNSTIPADSVIVINPDEGKKGGYVQIPKAMIQALVTVPPANKSQRDLMKELRRAMHQRFQGSTAEMPLLLMIEHIQRASSQ</sequence>
<comment type="caution">
    <text evidence="1">The sequence shown here is derived from an EMBL/GenBank/DDBJ whole genome shotgun (WGS) entry which is preliminary data.</text>
</comment>
<dbReference type="EMBL" id="LBTJ01000028">
    <property type="protein sequence ID" value="KKQ37685.1"/>
    <property type="molecule type" value="Genomic_DNA"/>
</dbReference>
<protein>
    <submittedName>
        <fullName evidence="1">Uncharacterized protein</fullName>
    </submittedName>
</protein>
<reference evidence="1" key="1">
    <citation type="journal article" date="2015" name="Nature">
        <title>rRNA introns, odd ribosomes, and small enigmatic genomes across a large radiation of phyla.</title>
        <authorList>
            <person name="Brown C.T."/>
            <person name="Hug L.A."/>
            <person name="Thomas B.C."/>
            <person name="Sharon I."/>
            <person name="Castelle C.J."/>
            <person name="Singh A."/>
            <person name="Wilkins M.J."/>
            <person name="Williams K.H."/>
            <person name="Banfield J.F."/>
        </authorList>
    </citation>
    <scope>NUCLEOTIDE SEQUENCE [LARGE SCALE GENOMIC DNA]</scope>
</reference>
<dbReference type="PATRIC" id="fig|1618481.3.peg.614"/>
<gene>
    <name evidence="1" type="ORF">US54_C0028G0011</name>
</gene>
<organism evidence="1">
    <name type="scientific">Candidatus Roizmanbacteria bacterium GW2011_GWA2_37_7</name>
    <dbReference type="NCBI Taxonomy" id="1618481"/>
    <lineage>
        <taxon>Bacteria</taxon>
        <taxon>Candidatus Roizmaniibacteriota</taxon>
    </lineage>
</organism>
<name>A0A0G0HGN5_9BACT</name>
<dbReference type="AlphaFoldDB" id="A0A0G0HGN5"/>
<accession>A0A0G0HGN5</accession>